<evidence type="ECO:0000256" key="6">
    <source>
        <dbReference type="ARBA" id="ARBA00023235"/>
    </source>
</evidence>
<sequence>MKENQQAMVDQLKGGLIVSCQAKKEDPIFLPGIISAFAESAIWGGAVGLRLNTPESIREVRPLTKLPIIGLWKQDSEGSDVFITPTMEAVRAVLEAGADIIAVDATDRYAASGKKAFEIIPQIKGEYPDVLILADIRNAEEARHALQLGAHIVAPTLYRFGDNPKSIDSPDFEMLANIVRATDGLGHVFMEGKINTPEEAIQSLYLGAHAVVVGSAITRPHLTTLSFTRKMNKYDKKMPLRY</sequence>
<accession>A0A1H3UTG8</accession>
<comment type="pathway">
    <text evidence="3">Amino-sugar metabolism; N-acetylneuraminate degradation; D-fructose 6-phosphate from N-acetylneuraminate: step 3/5.</text>
</comment>
<evidence type="ECO:0000256" key="5">
    <source>
        <dbReference type="ARBA" id="ARBA00013180"/>
    </source>
</evidence>
<dbReference type="STRING" id="1503961.SAMN05421736_12631"/>
<dbReference type="OrthoDB" id="9781704at2"/>
<protein>
    <recommendedName>
        <fullName evidence="5">N-acylglucosamine-6-phosphate 2-epimerase</fullName>
        <ecNumber evidence="5">5.1.3.9</ecNumber>
    </recommendedName>
</protein>
<name>A0A1H3UTG8_9BACI</name>
<dbReference type="Pfam" id="PF04131">
    <property type="entry name" value="NanE"/>
    <property type="match status" value="1"/>
</dbReference>
<dbReference type="SUPFAM" id="SSF51366">
    <property type="entry name" value="Ribulose-phoshate binding barrel"/>
    <property type="match status" value="1"/>
</dbReference>
<dbReference type="GO" id="GO:0006053">
    <property type="term" value="P:N-acetylmannosamine catabolic process"/>
    <property type="evidence" value="ECO:0007669"/>
    <property type="project" value="TreeGrafter"/>
</dbReference>
<dbReference type="GO" id="GO:0019262">
    <property type="term" value="P:N-acetylneuraminate catabolic process"/>
    <property type="evidence" value="ECO:0007669"/>
    <property type="project" value="UniProtKB-UniPathway"/>
</dbReference>
<dbReference type="InterPro" id="IPR007260">
    <property type="entry name" value="NanE"/>
</dbReference>
<dbReference type="UniPathway" id="UPA00629">
    <property type="reaction ID" value="UER00682"/>
</dbReference>
<evidence type="ECO:0000256" key="7">
    <source>
        <dbReference type="ARBA" id="ARBA00023277"/>
    </source>
</evidence>
<dbReference type="GO" id="GO:0047465">
    <property type="term" value="F:N-acylglucosamine-6-phosphate 2-epimerase activity"/>
    <property type="evidence" value="ECO:0007669"/>
    <property type="project" value="UniProtKB-EC"/>
</dbReference>
<dbReference type="InterPro" id="IPR013785">
    <property type="entry name" value="Aldolase_TIM"/>
</dbReference>
<dbReference type="Proteomes" id="UP000198935">
    <property type="component" value="Unassembled WGS sequence"/>
</dbReference>
<keyword evidence="6" id="KW-0413">Isomerase</keyword>
<evidence type="ECO:0000256" key="4">
    <source>
        <dbReference type="ARBA" id="ARBA00007439"/>
    </source>
</evidence>
<dbReference type="GO" id="GO:0005829">
    <property type="term" value="C:cytosol"/>
    <property type="evidence" value="ECO:0007669"/>
    <property type="project" value="TreeGrafter"/>
</dbReference>
<organism evidence="8 9">
    <name type="scientific">Evansella caseinilytica</name>
    <dbReference type="NCBI Taxonomy" id="1503961"/>
    <lineage>
        <taxon>Bacteria</taxon>
        <taxon>Bacillati</taxon>
        <taxon>Bacillota</taxon>
        <taxon>Bacilli</taxon>
        <taxon>Bacillales</taxon>
        <taxon>Bacillaceae</taxon>
        <taxon>Evansella</taxon>
    </lineage>
</organism>
<dbReference type="EC" id="5.1.3.9" evidence="5"/>
<dbReference type="PANTHER" id="PTHR36204:SF1">
    <property type="entry name" value="N-ACETYLMANNOSAMINE-6-PHOSPHATE 2-EPIMERASE-RELATED"/>
    <property type="match status" value="1"/>
</dbReference>
<dbReference type="NCBIfam" id="NF002231">
    <property type="entry name" value="PRK01130.1"/>
    <property type="match status" value="1"/>
</dbReference>
<evidence type="ECO:0000256" key="3">
    <source>
        <dbReference type="ARBA" id="ARBA00005081"/>
    </source>
</evidence>
<dbReference type="PANTHER" id="PTHR36204">
    <property type="entry name" value="N-ACETYLMANNOSAMINE-6-PHOSPHATE 2-EPIMERASE-RELATED"/>
    <property type="match status" value="1"/>
</dbReference>
<proteinExistence type="inferred from homology"/>
<dbReference type="AlphaFoldDB" id="A0A1H3UTG8"/>
<evidence type="ECO:0000256" key="1">
    <source>
        <dbReference type="ARBA" id="ARBA00000056"/>
    </source>
</evidence>
<keyword evidence="9" id="KW-1185">Reference proteome</keyword>
<evidence type="ECO:0000313" key="8">
    <source>
        <dbReference type="EMBL" id="SDZ65750.1"/>
    </source>
</evidence>
<dbReference type="Gene3D" id="3.20.20.70">
    <property type="entry name" value="Aldolase class I"/>
    <property type="match status" value="1"/>
</dbReference>
<gene>
    <name evidence="8" type="ORF">SAMN05421736_12631</name>
</gene>
<reference evidence="9" key="1">
    <citation type="submission" date="2016-10" db="EMBL/GenBank/DDBJ databases">
        <authorList>
            <person name="Varghese N."/>
            <person name="Submissions S."/>
        </authorList>
    </citation>
    <scope>NUCLEOTIDE SEQUENCE [LARGE SCALE GENOMIC DNA]</scope>
    <source>
        <strain evidence="9">SP</strain>
    </source>
</reference>
<dbReference type="InterPro" id="IPR011060">
    <property type="entry name" value="RibuloseP-bd_barrel"/>
</dbReference>
<comment type="function">
    <text evidence="2">Converts N-acetylmannosamine-6-phosphate (ManNAc-6-P) to N-acetylglucosamine-6-phosphate (GlcNAc-6-P).</text>
</comment>
<dbReference type="CDD" id="cd04729">
    <property type="entry name" value="NanE"/>
    <property type="match status" value="1"/>
</dbReference>
<comment type="catalytic activity">
    <reaction evidence="1">
        <text>an N-acyl-D-glucosamine 6-phosphate = an N-acyl-D-mannosamine 6-phosphate</text>
        <dbReference type="Rhea" id="RHEA:23932"/>
        <dbReference type="ChEBI" id="CHEBI:57599"/>
        <dbReference type="ChEBI" id="CHEBI:57666"/>
        <dbReference type="EC" id="5.1.3.9"/>
    </reaction>
</comment>
<dbReference type="EMBL" id="FNPI01000026">
    <property type="protein sequence ID" value="SDZ65750.1"/>
    <property type="molecule type" value="Genomic_DNA"/>
</dbReference>
<comment type="similarity">
    <text evidence="4">Belongs to the NanE family.</text>
</comment>
<evidence type="ECO:0000313" key="9">
    <source>
        <dbReference type="Proteomes" id="UP000198935"/>
    </source>
</evidence>
<evidence type="ECO:0000256" key="2">
    <source>
        <dbReference type="ARBA" id="ARBA00002147"/>
    </source>
</evidence>
<keyword evidence="7" id="KW-0119">Carbohydrate metabolism</keyword>